<evidence type="ECO:0000313" key="2">
    <source>
        <dbReference type="Proteomes" id="UP001206312"/>
    </source>
</evidence>
<comment type="caution">
    <text evidence="1">The sequence shown here is derived from an EMBL/GenBank/DDBJ whole genome shotgun (WGS) entry which is preliminary data.</text>
</comment>
<dbReference type="EMBL" id="JAMXIB010000014">
    <property type="protein sequence ID" value="MCO5725859.1"/>
    <property type="molecule type" value="Genomic_DNA"/>
</dbReference>
<name>A0ABT1B111_9FLAO</name>
<dbReference type="RefSeq" id="WP_252742230.1">
    <property type="nucleotide sequence ID" value="NZ_JAMXIB010000014.1"/>
</dbReference>
<accession>A0ABT1B111</accession>
<sequence length="157" mass="16884">MKRIFALLIGVALLGCSDDDGGSGPNPDLDLVIGTWNLTELAISPAQDIDEDGVPTTNVVEELPCLSARIEIRADNTWTYSGVDVVVTTITGGLFKFFCSEQPRTAGGNWDLQGNIVRLADATGNLTLFTLDRSELTLTNIIGENLPGLQAEVYTRQ</sequence>
<reference evidence="1 2" key="1">
    <citation type="submission" date="2022-06" db="EMBL/GenBank/DDBJ databases">
        <authorList>
            <person name="Xuan X."/>
        </authorList>
    </citation>
    <scope>NUCLEOTIDE SEQUENCE [LARGE SCALE GENOMIC DNA]</scope>
    <source>
        <strain evidence="1 2">2V75</strain>
    </source>
</reference>
<dbReference type="Proteomes" id="UP001206312">
    <property type="component" value="Unassembled WGS sequence"/>
</dbReference>
<gene>
    <name evidence="1" type="ORF">NG653_13405</name>
</gene>
<proteinExistence type="predicted"/>
<keyword evidence="2" id="KW-1185">Reference proteome</keyword>
<protein>
    <recommendedName>
        <fullName evidence="3">Lipocalin-like domain-containing protein</fullName>
    </recommendedName>
</protein>
<evidence type="ECO:0008006" key="3">
    <source>
        <dbReference type="Google" id="ProtNLM"/>
    </source>
</evidence>
<evidence type="ECO:0000313" key="1">
    <source>
        <dbReference type="EMBL" id="MCO5725859.1"/>
    </source>
</evidence>
<dbReference type="PROSITE" id="PS51257">
    <property type="entry name" value="PROKAR_LIPOPROTEIN"/>
    <property type="match status" value="1"/>
</dbReference>
<organism evidence="1 2">
    <name type="scientific">Robiginitalea marina</name>
    <dbReference type="NCBI Taxonomy" id="2954105"/>
    <lineage>
        <taxon>Bacteria</taxon>
        <taxon>Pseudomonadati</taxon>
        <taxon>Bacteroidota</taxon>
        <taxon>Flavobacteriia</taxon>
        <taxon>Flavobacteriales</taxon>
        <taxon>Flavobacteriaceae</taxon>
        <taxon>Robiginitalea</taxon>
    </lineage>
</organism>